<name>M1XK60_NATM8</name>
<keyword evidence="3" id="KW-1185">Reference proteome</keyword>
<dbReference type="RefSeq" id="WP_015408166.1">
    <property type="nucleotide sequence ID" value="NC_020388.1"/>
</dbReference>
<dbReference type="Gene3D" id="1.10.150.20">
    <property type="entry name" value="5' to 3' exonuclease, C-terminal subdomain"/>
    <property type="match status" value="1"/>
</dbReference>
<dbReference type="InterPro" id="IPR010995">
    <property type="entry name" value="DNA_repair_Rad51/TF_NusA_a-hlx"/>
</dbReference>
<dbReference type="AlphaFoldDB" id="M1XK60"/>
<evidence type="ECO:0000313" key="2">
    <source>
        <dbReference type="EMBL" id="CCQ35316.1"/>
    </source>
</evidence>
<organism evidence="2 3">
    <name type="scientific">Natronomonas moolapensis (strain DSM 18674 / CECT 7526 / JCM 14361 / 8.8.11)</name>
    <dbReference type="NCBI Taxonomy" id="268739"/>
    <lineage>
        <taxon>Archaea</taxon>
        <taxon>Methanobacteriati</taxon>
        <taxon>Methanobacteriota</taxon>
        <taxon>Stenosarchaea group</taxon>
        <taxon>Halobacteria</taxon>
        <taxon>Halobacteriales</taxon>
        <taxon>Natronomonadaceae</taxon>
        <taxon>Natronomonas</taxon>
    </lineage>
</organism>
<gene>
    <name evidence="2" type="ordered locus">Nmlp_1105</name>
</gene>
<dbReference type="HOGENOM" id="CLU_103621_0_0_2"/>
<dbReference type="OrthoDB" id="202878at2157"/>
<reference evidence="2 3" key="1">
    <citation type="journal article" date="2013" name="Genome Announc.">
        <title>Genome of the haloarchaeon Natronomonas moolapensis, a neutrophilic member of a previously haloalkaliphilic genus.</title>
        <authorList>
            <person name="Dyall-Smith M.L."/>
            <person name="Pfeiffer F."/>
            <person name="Oberwinkler T."/>
            <person name="Klee K."/>
            <person name="Rampp M."/>
            <person name="Palm P."/>
            <person name="Gross K."/>
            <person name="Schuster S.C."/>
            <person name="Oesterhelt D."/>
        </authorList>
    </citation>
    <scope>NUCLEOTIDE SEQUENCE [LARGE SCALE GENOMIC DNA]</scope>
    <source>
        <strain evidence="3">DSM 18674 / JCM 14361 / 8.8.11</strain>
    </source>
</reference>
<proteinExistence type="predicted"/>
<dbReference type="eggNOG" id="arCOG06344">
    <property type="taxonomic scope" value="Archaea"/>
</dbReference>
<feature type="compositionally biased region" description="Low complexity" evidence="1">
    <location>
        <begin position="69"/>
        <end position="102"/>
    </location>
</feature>
<dbReference type="STRING" id="268739.Nmlp_1105"/>
<dbReference type="EMBL" id="HF582854">
    <property type="protein sequence ID" value="CCQ35316.1"/>
    <property type="molecule type" value="Genomic_DNA"/>
</dbReference>
<dbReference type="GeneID" id="14650531"/>
<feature type="region of interest" description="Disordered" evidence="1">
    <location>
        <begin position="1"/>
        <end position="137"/>
    </location>
</feature>
<accession>M1XK60</accession>
<feature type="compositionally biased region" description="Basic and acidic residues" evidence="1">
    <location>
        <begin position="117"/>
        <end position="131"/>
    </location>
</feature>
<evidence type="ECO:0000313" key="3">
    <source>
        <dbReference type="Proteomes" id="UP000011867"/>
    </source>
</evidence>
<dbReference type="Pfam" id="PF14520">
    <property type="entry name" value="HHH_5"/>
    <property type="match status" value="1"/>
</dbReference>
<dbReference type="GO" id="GO:0000166">
    <property type="term" value="F:nucleotide binding"/>
    <property type="evidence" value="ECO:0007669"/>
    <property type="project" value="InterPro"/>
</dbReference>
<protein>
    <recommendedName>
        <fullName evidence="4">Helix-hairpin-helix domain-containing protein</fullName>
    </recommendedName>
</protein>
<dbReference type="Proteomes" id="UP000011867">
    <property type="component" value="Chromosome"/>
</dbReference>
<dbReference type="KEGG" id="nmo:Nmlp_1105"/>
<dbReference type="SUPFAM" id="SSF47794">
    <property type="entry name" value="Rad51 N-terminal domain-like"/>
    <property type="match status" value="1"/>
</dbReference>
<evidence type="ECO:0008006" key="4">
    <source>
        <dbReference type="Google" id="ProtNLM"/>
    </source>
</evidence>
<evidence type="ECO:0000256" key="1">
    <source>
        <dbReference type="SAM" id="MobiDB-lite"/>
    </source>
</evidence>
<sequence>MGVFDLLRSMLGFDDPGDSKERPGTTVAAETEQDPNGVDADGRDHGLSDVDPGDDTATGPDSAAPPDSTAETTADPAGTAGATEHSDTGAPAADPTRTADTVPDQREDTDTSEDGSTADKSHAADADDEHGVAAPVQTINGIGPAYADRLGNAGVETVPELREADAVSLAEATDISKKRISRWQERADE</sequence>